<feature type="compositionally biased region" description="Acidic residues" evidence="1">
    <location>
        <begin position="22"/>
        <end position="31"/>
    </location>
</feature>
<dbReference type="AlphaFoldDB" id="A0AAE3FZU7"/>
<feature type="region of interest" description="Disordered" evidence="1">
    <location>
        <begin position="18"/>
        <end position="71"/>
    </location>
</feature>
<comment type="caution">
    <text evidence="2">The sequence shown here is derived from an EMBL/GenBank/DDBJ whole genome shotgun (WGS) entry which is preliminary data.</text>
</comment>
<accession>A0AAE3FZU7</accession>
<proteinExistence type="predicted"/>
<dbReference type="Proteomes" id="UP001203207">
    <property type="component" value="Unassembled WGS sequence"/>
</dbReference>
<reference evidence="2" key="1">
    <citation type="journal article" date="2022" name="Syst. Appl. Microbiol.">
        <title>Natronocalculus amylovorans gen. nov., sp. nov., and Natranaeroarchaeum aerophilus sp. nov., dominant culturable amylolytic natronoarchaea from hypersaline soda lakes in southwestern Siberia.</title>
        <authorList>
            <person name="Sorokin D.Y."/>
            <person name="Elcheninov A.G."/>
            <person name="Khizhniak T.V."/>
            <person name="Koenen M."/>
            <person name="Bale N.J."/>
            <person name="Damste J.S.S."/>
            <person name="Kublanov I.V."/>
        </authorList>
    </citation>
    <scope>NUCLEOTIDE SEQUENCE</scope>
    <source>
        <strain evidence="2">AArc-St2</strain>
    </source>
</reference>
<keyword evidence="3" id="KW-1185">Reference proteome</keyword>
<evidence type="ECO:0000313" key="2">
    <source>
        <dbReference type="EMBL" id="MCL9818058.1"/>
    </source>
</evidence>
<reference evidence="2" key="2">
    <citation type="submission" date="2022-02" db="EMBL/GenBank/DDBJ databases">
        <authorList>
            <person name="Elcheninov A.G."/>
            <person name="Sorokin D.Y."/>
            <person name="Kublanov I.V."/>
        </authorList>
    </citation>
    <scope>NUCLEOTIDE SEQUENCE</scope>
    <source>
        <strain evidence="2">AArc-St2</strain>
    </source>
</reference>
<dbReference type="EMBL" id="JAKRVX010000007">
    <property type="protein sequence ID" value="MCL9818058.1"/>
    <property type="molecule type" value="Genomic_DNA"/>
</dbReference>
<organism evidence="2 3">
    <name type="scientific">Natronocalculus amylovorans</name>
    <dbReference type="NCBI Taxonomy" id="2917812"/>
    <lineage>
        <taxon>Archaea</taxon>
        <taxon>Methanobacteriati</taxon>
        <taxon>Methanobacteriota</taxon>
        <taxon>Stenosarchaea group</taxon>
        <taxon>Halobacteria</taxon>
        <taxon>Halobacteriales</taxon>
        <taxon>Haloferacaceae</taxon>
        <taxon>Natronocalculus</taxon>
    </lineage>
</organism>
<dbReference type="RefSeq" id="WP_250585500.1">
    <property type="nucleotide sequence ID" value="NZ_JAKRVX010000007.1"/>
</dbReference>
<protein>
    <submittedName>
        <fullName evidence="2">Uncharacterized protein</fullName>
    </submittedName>
</protein>
<sequence length="71" mass="8125">MPATLWERFLQSFRLHQRTEAEPGDEEEDETQFVPSPLDLSVRESHGSADTALSQEIADIQEQADELDRQP</sequence>
<gene>
    <name evidence="2" type="ORF">AArcSt2_14035</name>
</gene>
<evidence type="ECO:0000313" key="3">
    <source>
        <dbReference type="Proteomes" id="UP001203207"/>
    </source>
</evidence>
<evidence type="ECO:0000256" key="1">
    <source>
        <dbReference type="SAM" id="MobiDB-lite"/>
    </source>
</evidence>
<name>A0AAE3FZU7_9EURY</name>